<comment type="caution">
    <text evidence="2">The sequence shown here is derived from an EMBL/GenBank/DDBJ whole genome shotgun (WGS) entry which is preliminary data.</text>
</comment>
<keyword evidence="1" id="KW-1133">Transmembrane helix</keyword>
<protein>
    <submittedName>
        <fullName evidence="2">Uncharacterized protein</fullName>
    </submittedName>
</protein>
<evidence type="ECO:0000313" key="3">
    <source>
        <dbReference type="Proteomes" id="UP000076858"/>
    </source>
</evidence>
<keyword evidence="3" id="KW-1185">Reference proteome</keyword>
<keyword evidence="1" id="KW-0812">Transmembrane</keyword>
<gene>
    <name evidence="2" type="ORF">APZ42_026994</name>
</gene>
<dbReference type="AlphaFoldDB" id="A0A164RV08"/>
<dbReference type="EMBL" id="LRGB01002140">
    <property type="protein sequence ID" value="KZS08966.1"/>
    <property type="molecule type" value="Genomic_DNA"/>
</dbReference>
<proteinExistence type="predicted"/>
<feature type="transmembrane region" description="Helical" evidence="1">
    <location>
        <begin position="74"/>
        <end position="95"/>
    </location>
</feature>
<evidence type="ECO:0000256" key="1">
    <source>
        <dbReference type="SAM" id="Phobius"/>
    </source>
</evidence>
<keyword evidence="1" id="KW-0472">Membrane</keyword>
<sequence>MTGQSLVEKFMSIARPNAVIYRPERYGIDFDNCHSLHHLVRAYDADGYNASNADAEHEESETDAQVFEACSGKYFHVFILFHFFVIVIYVIRIHIVDIAKSKHYNLFAIVRWNITGAVEEPIFMPFSSDFQLSISACR</sequence>
<organism evidence="2 3">
    <name type="scientific">Daphnia magna</name>
    <dbReference type="NCBI Taxonomy" id="35525"/>
    <lineage>
        <taxon>Eukaryota</taxon>
        <taxon>Metazoa</taxon>
        <taxon>Ecdysozoa</taxon>
        <taxon>Arthropoda</taxon>
        <taxon>Crustacea</taxon>
        <taxon>Branchiopoda</taxon>
        <taxon>Diplostraca</taxon>
        <taxon>Cladocera</taxon>
        <taxon>Anomopoda</taxon>
        <taxon>Daphniidae</taxon>
        <taxon>Daphnia</taxon>
    </lineage>
</organism>
<dbReference type="Proteomes" id="UP000076858">
    <property type="component" value="Unassembled WGS sequence"/>
</dbReference>
<evidence type="ECO:0000313" key="2">
    <source>
        <dbReference type="EMBL" id="KZS08966.1"/>
    </source>
</evidence>
<accession>A0A164RV08</accession>
<reference evidence="2 3" key="1">
    <citation type="submission" date="2016-03" db="EMBL/GenBank/DDBJ databases">
        <title>EvidentialGene: Evidence-directed Construction of Genes on Genomes.</title>
        <authorList>
            <person name="Gilbert D.G."/>
            <person name="Choi J.-H."/>
            <person name="Mockaitis K."/>
            <person name="Colbourne J."/>
            <person name="Pfrender M."/>
        </authorList>
    </citation>
    <scope>NUCLEOTIDE SEQUENCE [LARGE SCALE GENOMIC DNA]</scope>
    <source>
        <strain evidence="2 3">Xinb3</strain>
        <tissue evidence="2">Complete organism</tissue>
    </source>
</reference>
<name>A0A164RV08_9CRUS</name>